<dbReference type="EMBL" id="PDCK01000041">
    <property type="protein sequence ID" value="PRQ44428.1"/>
    <property type="molecule type" value="Genomic_DNA"/>
</dbReference>
<evidence type="ECO:0000256" key="1">
    <source>
        <dbReference type="SAM" id="Phobius"/>
    </source>
</evidence>
<keyword evidence="3" id="KW-1185">Reference proteome</keyword>
<organism evidence="2 3">
    <name type="scientific">Rosa chinensis</name>
    <name type="common">China rose</name>
    <dbReference type="NCBI Taxonomy" id="74649"/>
    <lineage>
        <taxon>Eukaryota</taxon>
        <taxon>Viridiplantae</taxon>
        <taxon>Streptophyta</taxon>
        <taxon>Embryophyta</taxon>
        <taxon>Tracheophyta</taxon>
        <taxon>Spermatophyta</taxon>
        <taxon>Magnoliopsida</taxon>
        <taxon>eudicotyledons</taxon>
        <taxon>Gunneridae</taxon>
        <taxon>Pentapetalae</taxon>
        <taxon>rosids</taxon>
        <taxon>fabids</taxon>
        <taxon>Rosales</taxon>
        <taxon>Rosaceae</taxon>
        <taxon>Rosoideae</taxon>
        <taxon>Rosoideae incertae sedis</taxon>
        <taxon>Rosa</taxon>
    </lineage>
</organism>
<keyword evidence="1" id="KW-0472">Membrane</keyword>
<reference evidence="2 3" key="1">
    <citation type="journal article" date="2018" name="Nat. Genet.">
        <title>The Rosa genome provides new insights in the design of modern roses.</title>
        <authorList>
            <person name="Bendahmane M."/>
        </authorList>
    </citation>
    <scope>NUCLEOTIDE SEQUENCE [LARGE SCALE GENOMIC DNA]</scope>
    <source>
        <strain evidence="3">cv. Old Blush</strain>
    </source>
</reference>
<comment type="caution">
    <text evidence="2">The sequence shown here is derived from an EMBL/GenBank/DDBJ whole genome shotgun (WGS) entry which is preliminary data.</text>
</comment>
<gene>
    <name evidence="2" type="ORF">RchiOBHm_Chr3g0479161</name>
</gene>
<accession>A0A2P6RDD5</accession>
<dbReference type="Proteomes" id="UP000238479">
    <property type="component" value="Chromosome 3"/>
</dbReference>
<sequence length="86" mass="9338">MHLSSPNSATALVSSCYCTRLILLLHLSSPNPATALVALILVQLCYCPCTRVLLLHSSSLNPATALVQSYYCTRFSHARPVLLLHS</sequence>
<dbReference type="Gramene" id="PRQ44428">
    <property type="protein sequence ID" value="PRQ44428"/>
    <property type="gene ID" value="RchiOBHm_Chr3g0479161"/>
</dbReference>
<evidence type="ECO:0000313" key="3">
    <source>
        <dbReference type="Proteomes" id="UP000238479"/>
    </source>
</evidence>
<dbReference type="AlphaFoldDB" id="A0A2P6RDD5"/>
<protein>
    <submittedName>
        <fullName evidence="2">Uncharacterized protein</fullName>
    </submittedName>
</protein>
<feature type="transmembrane region" description="Helical" evidence="1">
    <location>
        <begin position="33"/>
        <end position="54"/>
    </location>
</feature>
<keyword evidence="1" id="KW-1133">Transmembrane helix</keyword>
<keyword evidence="1" id="KW-0812">Transmembrane</keyword>
<proteinExistence type="predicted"/>
<name>A0A2P6RDD5_ROSCH</name>
<evidence type="ECO:0000313" key="2">
    <source>
        <dbReference type="EMBL" id="PRQ44428.1"/>
    </source>
</evidence>